<organism evidence="3 4">
    <name type="scientific">Deinococcus aetherius</name>
    <dbReference type="NCBI Taxonomy" id="200252"/>
    <lineage>
        <taxon>Bacteria</taxon>
        <taxon>Thermotogati</taxon>
        <taxon>Deinococcota</taxon>
        <taxon>Deinococci</taxon>
        <taxon>Deinococcales</taxon>
        <taxon>Deinococcaceae</taxon>
        <taxon>Deinococcus</taxon>
    </lineage>
</organism>
<proteinExistence type="predicted"/>
<dbReference type="Gene3D" id="3.40.190.10">
    <property type="entry name" value="Periplasmic binding protein-like II"/>
    <property type="match status" value="2"/>
</dbReference>
<dbReference type="SUPFAM" id="SSF53850">
    <property type="entry name" value="Periplasmic binding protein-like II"/>
    <property type="match status" value="1"/>
</dbReference>
<dbReference type="PANTHER" id="PTHR30006:SF2">
    <property type="entry name" value="ABC TRANSPORTER SUBSTRATE-BINDING PROTEIN"/>
    <property type="match status" value="1"/>
</dbReference>
<feature type="signal peptide" evidence="2">
    <location>
        <begin position="1"/>
        <end position="18"/>
    </location>
</feature>
<dbReference type="NCBIfam" id="TIGR01254">
    <property type="entry name" value="sfuA"/>
    <property type="match status" value="1"/>
</dbReference>
<evidence type="ECO:0000313" key="3">
    <source>
        <dbReference type="EMBL" id="BDP40873.1"/>
    </source>
</evidence>
<dbReference type="PANTHER" id="PTHR30006">
    <property type="entry name" value="THIAMINE-BINDING PERIPLASMIC PROTEIN-RELATED"/>
    <property type="match status" value="1"/>
</dbReference>
<evidence type="ECO:0000256" key="1">
    <source>
        <dbReference type="ARBA" id="ARBA00022729"/>
    </source>
</evidence>
<keyword evidence="4" id="KW-1185">Reference proteome</keyword>
<dbReference type="EMBL" id="AP026560">
    <property type="protein sequence ID" value="BDP40873.1"/>
    <property type="molecule type" value="Genomic_DNA"/>
</dbReference>
<sequence>MRRLLLLTALALGAQATAQTTLTVITHDSFSVDKKLVAAFEEANNARVRFVKGGDAGELLNRLILTRRAPVADVVYGLDNTLLPRARQAGILEAYRSPALARVPAAYRLDDAALLNTVDYGYVALNYDRAAFARTGLPLPRTLDDLKKPEYARLTVLPSPATSSPGLAFLLATVNHYGEAGAWAWWREARANGLKVTRGWSDAYEKDFSKNGGKYPIVLSYASSPAAEVYYTGGYDPGKLPARSPTANLFLPGSTFLQLEGVGVLKGAKQPALARKFVDFMLSNPVQADIPTRMWVYPAVTGVKLDSVFKFATQPDEGAVKASVTANPQRLVDAWVTNVLRAR</sequence>
<dbReference type="Pfam" id="PF13343">
    <property type="entry name" value="SBP_bac_6"/>
    <property type="match status" value="1"/>
</dbReference>
<evidence type="ECO:0000256" key="2">
    <source>
        <dbReference type="SAM" id="SignalP"/>
    </source>
</evidence>
<feature type="chain" id="PRO_5047319766" evidence="2">
    <location>
        <begin position="19"/>
        <end position="343"/>
    </location>
</feature>
<gene>
    <name evidence="3" type="ORF">DAETH_08420</name>
</gene>
<dbReference type="RefSeq" id="WP_264776677.1">
    <property type="nucleotide sequence ID" value="NZ_AP026560.1"/>
</dbReference>
<reference evidence="3" key="1">
    <citation type="submission" date="2022-07" db="EMBL/GenBank/DDBJ databases">
        <title>Complete Genome Sequence of the Radioresistant Bacterium Deinococcus aetherius ST0316, Isolated from the Air Dust collected in Lower Stratosphere above Japan.</title>
        <authorList>
            <person name="Satoh K."/>
            <person name="Hagiwara K."/>
            <person name="Katsumata K."/>
            <person name="Kubo A."/>
            <person name="Yokobori S."/>
            <person name="Yamagishi A."/>
            <person name="Oono Y."/>
            <person name="Narumi I."/>
        </authorList>
    </citation>
    <scope>NUCLEOTIDE SEQUENCE</scope>
    <source>
        <strain evidence="3">ST0316</strain>
    </source>
</reference>
<protein>
    <submittedName>
        <fullName evidence="3">Thiamine ABC transporter substrate-binding protein</fullName>
    </submittedName>
</protein>
<dbReference type="Proteomes" id="UP001064971">
    <property type="component" value="Chromosome"/>
</dbReference>
<dbReference type="CDD" id="cd13545">
    <property type="entry name" value="PBP2_TbpA"/>
    <property type="match status" value="1"/>
</dbReference>
<dbReference type="InterPro" id="IPR005948">
    <property type="entry name" value="ThiB-like"/>
</dbReference>
<keyword evidence="1 2" id="KW-0732">Signal</keyword>
<evidence type="ECO:0000313" key="4">
    <source>
        <dbReference type="Proteomes" id="UP001064971"/>
    </source>
</evidence>
<name>A0ABN6RBZ6_9DEIO</name>
<accession>A0ABN6RBZ6</accession>